<dbReference type="Pfam" id="PF08242">
    <property type="entry name" value="Methyltransf_12"/>
    <property type="match status" value="1"/>
</dbReference>
<dbReference type="RefSeq" id="WP_179408613.1">
    <property type="nucleotide sequence ID" value="NZ_BMGF01000008.1"/>
</dbReference>
<dbReference type="Gene3D" id="3.40.50.150">
    <property type="entry name" value="Vaccinia Virus protein VP39"/>
    <property type="match status" value="1"/>
</dbReference>
<dbReference type="InterPro" id="IPR013217">
    <property type="entry name" value="Methyltransf_12"/>
</dbReference>
<evidence type="ECO:0000256" key="1">
    <source>
        <dbReference type="ARBA" id="ARBA00022603"/>
    </source>
</evidence>
<organism evidence="4 5">
    <name type="scientific">Novosphingobium marinum</name>
    <dbReference type="NCBI Taxonomy" id="1514948"/>
    <lineage>
        <taxon>Bacteria</taxon>
        <taxon>Pseudomonadati</taxon>
        <taxon>Pseudomonadota</taxon>
        <taxon>Alphaproteobacteria</taxon>
        <taxon>Sphingomonadales</taxon>
        <taxon>Sphingomonadaceae</taxon>
        <taxon>Novosphingobium</taxon>
    </lineage>
</organism>
<comment type="caution">
    <text evidence="4">The sequence shown here is derived from an EMBL/GenBank/DDBJ whole genome shotgun (WGS) entry which is preliminary data.</text>
</comment>
<keyword evidence="2 4" id="KW-0808">Transferase</keyword>
<dbReference type="AlphaFoldDB" id="A0A7Y9XYI0"/>
<evidence type="ECO:0000313" key="4">
    <source>
        <dbReference type="EMBL" id="NYH96805.1"/>
    </source>
</evidence>
<keyword evidence="1 4" id="KW-0489">Methyltransferase</keyword>
<protein>
    <submittedName>
        <fullName evidence="4">Malonyl-CoA O-methyltransferase</fullName>
        <ecNumber evidence="4">2.1.1.197</ecNumber>
    </submittedName>
</protein>
<dbReference type="Proteomes" id="UP000522081">
    <property type="component" value="Unassembled WGS sequence"/>
</dbReference>
<sequence>MTAAYRNRVERAFGAADEYDRHARVQRRVADALAAHIAEACTVPVGRALEIGCGTGFLTEALVGRGIGSRWLVTDIAPEMVERSRERLGERPGMTFAVLDGEFGMPPEPGFDLICSSLAMQWFDDTPAAALRMREWLAPGGCLVFTTLGGGSFAEWRAAHAREGLSCGALDLPAVETWRRALPDARIDVSRYVEHHDNARGFLRALKAIGAGTPARAHRPLTAPQLRRVMANFEATGCEVTYEVVTCVLEAGDGRAPR</sequence>
<dbReference type="GO" id="GO:0102130">
    <property type="term" value="F:malonyl-CoA methyltransferase activity"/>
    <property type="evidence" value="ECO:0007669"/>
    <property type="project" value="UniProtKB-EC"/>
</dbReference>
<gene>
    <name evidence="4" type="ORF">FHS75_003156</name>
</gene>
<evidence type="ECO:0000256" key="2">
    <source>
        <dbReference type="ARBA" id="ARBA00022679"/>
    </source>
</evidence>
<reference evidence="4 5" key="1">
    <citation type="submission" date="2020-07" db="EMBL/GenBank/DDBJ databases">
        <title>Genomic Encyclopedia of Type Strains, Phase IV (KMG-IV): sequencing the most valuable type-strain genomes for metagenomic binning, comparative biology and taxonomic classification.</title>
        <authorList>
            <person name="Goeker M."/>
        </authorList>
    </citation>
    <scope>NUCLEOTIDE SEQUENCE [LARGE SCALE GENOMIC DNA]</scope>
    <source>
        <strain evidence="4 5">DSM 29043</strain>
    </source>
</reference>
<name>A0A7Y9XYI0_9SPHN</name>
<dbReference type="CDD" id="cd02440">
    <property type="entry name" value="AdoMet_MTases"/>
    <property type="match status" value="1"/>
</dbReference>
<dbReference type="InterPro" id="IPR029063">
    <property type="entry name" value="SAM-dependent_MTases_sf"/>
</dbReference>
<dbReference type="PANTHER" id="PTHR13090:SF1">
    <property type="entry name" value="ARGININE-HYDROXYLASE NDUFAF5, MITOCHONDRIAL"/>
    <property type="match status" value="1"/>
</dbReference>
<dbReference type="GO" id="GO:0032259">
    <property type="term" value="P:methylation"/>
    <property type="evidence" value="ECO:0007669"/>
    <property type="project" value="UniProtKB-KW"/>
</dbReference>
<evidence type="ECO:0000313" key="5">
    <source>
        <dbReference type="Proteomes" id="UP000522081"/>
    </source>
</evidence>
<evidence type="ECO:0000259" key="3">
    <source>
        <dbReference type="Pfam" id="PF08242"/>
    </source>
</evidence>
<accession>A0A7Y9XYI0</accession>
<feature type="domain" description="Methyltransferase type 12" evidence="3">
    <location>
        <begin position="49"/>
        <end position="143"/>
    </location>
</feature>
<dbReference type="PANTHER" id="PTHR13090">
    <property type="entry name" value="ARGININE-HYDROXYLASE NDUFAF5, MITOCHONDRIAL"/>
    <property type="match status" value="1"/>
</dbReference>
<dbReference type="EMBL" id="JACBZF010000007">
    <property type="protein sequence ID" value="NYH96805.1"/>
    <property type="molecule type" value="Genomic_DNA"/>
</dbReference>
<keyword evidence="5" id="KW-1185">Reference proteome</keyword>
<proteinExistence type="predicted"/>
<dbReference type="InterPro" id="IPR050602">
    <property type="entry name" value="Malonyl-ACP_OMT"/>
</dbReference>
<dbReference type="EC" id="2.1.1.197" evidence="4"/>
<dbReference type="SUPFAM" id="SSF53335">
    <property type="entry name" value="S-adenosyl-L-methionine-dependent methyltransferases"/>
    <property type="match status" value="1"/>
</dbReference>